<feature type="transmembrane region" description="Helical" evidence="1">
    <location>
        <begin position="6"/>
        <end position="30"/>
    </location>
</feature>
<dbReference type="Proteomes" id="UP000282469">
    <property type="component" value="Segment"/>
</dbReference>
<organism evidence="2 3">
    <name type="scientific">Glossina hytrovirus (isolate Glossina pallidipes/Ethiopia/Seibersdorf/-)</name>
    <name type="common">GHV</name>
    <dbReference type="NCBI Taxonomy" id="379529"/>
    <lineage>
        <taxon>Viruses</taxon>
        <taxon>Viruses incertae sedis</taxon>
        <taxon>Naldaviricetes</taxon>
        <taxon>Lefavirales</taxon>
        <taxon>Hytrosaviridae</taxon>
        <taxon>Glossinavirus</taxon>
        <taxon>Glossinavirus glopallidipedis</taxon>
    </lineage>
</organism>
<accession>A0A120HY49</accession>
<evidence type="ECO:0000313" key="3">
    <source>
        <dbReference type="Proteomes" id="UP000282469"/>
    </source>
</evidence>
<name>A0A120HY49_GHVS</name>
<keyword evidence="1" id="KW-1133">Transmembrane helix</keyword>
<keyword evidence="1" id="KW-0812">Transmembrane</keyword>
<reference evidence="2 3" key="1">
    <citation type="journal article" date="2016" name="J. Gen. Virol.">
        <title>Comprehensive annotation of Glossina pallidipes salivary gland hypertrophy virus from Ethiopian tsetse flies: a proteogenomics approach.</title>
        <authorList>
            <person name="Abd-Alla A.M."/>
            <person name="Kariithi H.M."/>
            <person name="Cousserans F."/>
            <person name="Parker N.J."/>
            <person name="Ince I.A."/>
            <person name="Scully E.D."/>
            <person name="Boeren S."/>
            <person name="Geib S.M."/>
            <person name="Mekonnen S."/>
            <person name="Vlak J.M."/>
            <person name="Parker A.G."/>
            <person name="Vreysen M.J."/>
            <person name="Bergoin M."/>
        </authorList>
    </citation>
    <scope>NUCLEOTIDE SEQUENCE [LARGE SCALE GENOMIC DNA]</scope>
    <source>
        <strain evidence="2 3">Ethiopian</strain>
    </source>
</reference>
<gene>
    <name evidence="2" type="ORF">GpSGHVEth112</name>
</gene>
<dbReference type="EMBL" id="KU050077">
    <property type="protein sequence ID" value="AMB48716.1"/>
    <property type="molecule type" value="Genomic_DNA"/>
</dbReference>
<sequence length="652" mass="76103">MTSELVYFVVCFLIYVILFLLVQCFINLYIIDVEKTFDIGEFPFYVPNGIVLEDSYAFITGEDGDNVATDGLEKLDKCVIQLPDGIELKKCQVNNPDEKCSDCKELFAKCYHIDDDIYSPVVEGEIIIHKNESINEGYCLPLTERDFGLCNKKHGGKWVLYQIEQEEDTLVQFAFKCVCTKPNFFVNENFISGNCSRFVGCSPGILRETTPWDKFEDIQCDCPVNYSFEKGNMNSPPRCVMKNIYTMRYKDHEYDDGLTYPDLEEIPFEPLEKKYIDPFYLSELSNPDIVLPNPCNYDIIEKRYIKGIGEVVLENGKAYCKSVNVNKYITVRINDDYLIGNNGKYANAMMRLYITFPTGQEPSHGFLYEYARSPYTMENKRDDVLRGQMILYNNFPVKLPYLEVPNYQGSEYVPSIDREHLKNARVFVYEAITPIPINFELAEMISYVPTFNTVSFESSKRVYNGTIPVVNNPQYQVQTNRNIDDVVYYFSVMYPTPPGTDFKANFGNRGIEGKLSYVNANETRFLNNYTFDLHPQSSELKFNPYTNLFTGIIFTYYIDHQITKLYTKPVTVPIVLLNKFRKYFIEDWKKYPKHTEVYYKDNLMRLAKSPHHDHMFSINSYTHDYLSDLAPRAYYRPKKLTIDEFQFNSYYS</sequence>
<organismHost>
    <name type="scientific">Glossina</name>
    <name type="common">tsetse flies</name>
    <dbReference type="NCBI Taxonomy" id="7393"/>
</organismHost>
<dbReference type="Pfam" id="PF05092">
    <property type="entry name" value="PIF"/>
    <property type="match status" value="1"/>
</dbReference>
<dbReference type="InterPro" id="IPR007784">
    <property type="entry name" value="PIR"/>
</dbReference>
<evidence type="ECO:0000256" key="1">
    <source>
        <dbReference type="SAM" id="Phobius"/>
    </source>
</evidence>
<protein>
    <submittedName>
        <fullName evidence="2">Per-os infectivity factor 1-like protein</fullName>
    </submittedName>
</protein>
<keyword evidence="1" id="KW-0472">Membrane</keyword>
<proteinExistence type="predicted"/>
<evidence type="ECO:0000313" key="2">
    <source>
        <dbReference type="EMBL" id="AMB48716.1"/>
    </source>
</evidence>